<comment type="caution">
    <text evidence="1">The sequence shown here is derived from an EMBL/GenBank/DDBJ whole genome shotgun (WGS) entry which is preliminary data.</text>
</comment>
<protein>
    <submittedName>
        <fullName evidence="1">Putative Phage tail tube protein</fullName>
    </submittedName>
</protein>
<dbReference type="InterPro" id="IPR019596">
    <property type="entry name" value="Phage_Mu_GpM_tail_tub"/>
</dbReference>
<sequence length="117" mass="12443">MGKPIGGTVYISVDGTQLELSSDDVTVNIDETEREDVAPGYFTEKDNIPTIECEAFVPKDFPMATIKKNLSMSITAELKSGKVAVLSEAHLSGKQEVSGGAGTMKLLFAGKSGKWTS</sequence>
<gene>
    <name evidence="1" type="ORF">PHAMO_340058</name>
</gene>
<dbReference type="AlphaFoldDB" id="H8FUZ7"/>
<evidence type="ECO:0000313" key="1">
    <source>
        <dbReference type="EMBL" id="CCG42185.1"/>
    </source>
</evidence>
<proteinExistence type="predicted"/>
<organism evidence="1 2">
    <name type="scientific">Magnetospirillum molischianum DSM 120</name>
    <dbReference type="NCBI Taxonomy" id="1150626"/>
    <lineage>
        <taxon>Bacteria</taxon>
        <taxon>Pseudomonadati</taxon>
        <taxon>Pseudomonadota</taxon>
        <taxon>Alphaproteobacteria</taxon>
        <taxon>Rhodospirillales</taxon>
        <taxon>Rhodospirillaceae</taxon>
        <taxon>Magnetospirillum</taxon>
    </lineage>
</organism>
<dbReference type="EMBL" id="CAHP01000028">
    <property type="protein sequence ID" value="CCG42185.1"/>
    <property type="molecule type" value="Genomic_DNA"/>
</dbReference>
<keyword evidence="2" id="KW-1185">Reference proteome</keyword>
<reference evidence="1 2" key="1">
    <citation type="journal article" date="2012" name="J. Bacteriol.">
        <title>Draft Genome Sequence of the Purple Photosynthetic Bacterium Phaeospirillum molischianum DSM120, a Particularly Versatile Bacterium.</title>
        <authorList>
            <person name="Duquesne K."/>
            <person name="Prima V."/>
            <person name="Ji B."/>
            <person name="Rouy Z."/>
            <person name="Medigue C."/>
            <person name="Talla E."/>
            <person name="Sturgis J.N."/>
        </authorList>
    </citation>
    <scope>NUCLEOTIDE SEQUENCE [LARGE SCALE GENOMIC DNA]</scope>
    <source>
        <strain evidence="2">DSM120</strain>
    </source>
</reference>
<dbReference type="STRING" id="1150626.PHAMO_340058"/>
<dbReference type="OrthoDB" id="5463544at2"/>
<dbReference type="eggNOG" id="ENOG5033031">
    <property type="taxonomic scope" value="Bacteria"/>
</dbReference>
<evidence type="ECO:0000313" key="2">
    <source>
        <dbReference type="Proteomes" id="UP000004169"/>
    </source>
</evidence>
<dbReference type="Proteomes" id="UP000004169">
    <property type="component" value="Unassembled WGS sequence"/>
</dbReference>
<dbReference type="RefSeq" id="WP_002729828.1">
    <property type="nucleotide sequence ID" value="NZ_CAHP01000028.1"/>
</dbReference>
<accession>H8FUZ7</accession>
<dbReference type="Pfam" id="PF10618">
    <property type="entry name" value="Tail_tube"/>
    <property type="match status" value="1"/>
</dbReference>
<name>H8FUZ7_MAGML</name>